<feature type="transmembrane region" description="Helical" evidence="9">
    <location>
        <begin position="387"/>
        <end position="409"/>
    </location>
</feature>
<feature type="compositionally biased region" description="Basic and acidic residues" evidence="8">
    <location>
        <begin position="454"/>
        <end position="465"/>
    </location>
</feature>
<feature type="transmembrane region" description="Helical" evidence="9">
    <location>
        <begin position="46"/>
        <end position="68"/>
    </location>
</feature>
<evidence type="ECO:0000256" key="7">
    <source>
        <dbReference type="ARBA" id="ARBA00023136"/>
    </source>
</evidence>
<evidence type="ECO:0000256" key="6">
    <source>
        <dbReference type="ARBA" id="ARBA00022989"/>
    </source>
</evidence>
<evidence type="ECO:0000256" key="5">
    <source>
        <dbReference type="ARBA" id="ARBA00022692"/>
    </source>
</evidence>
<feature type="compositionally biased region" description="Low complexity" evidence="8">
    <location>
        <begin position="498"/>
        <end position="512"/>
    </location>
</feature>
<feature type="transmembrane region" description="Helical" evidence="9">
    <location>
        <begin position="415"/>
        <end position="434"/>
    </location>
</feature>
<dbReference type="GO" id="GO:0009103">
    <property type="term" value="P:lipopolysaccharide biosynthetic process"/>
    <property type="evidence" value="ECO:0007669"/>
    <property type="project" value="UniProtKB-ARBA"/>
</dbReference>
<evidence type="ECO:0000313" key="11">
    <source>
        <dbReference type="Proteomes" id="UP000630097"/>
    </source>
</evidence>
<evidence type="ECO:0000256" key="3">
    <source>
        <dbReference type="ARBA" id="ARBA00022676"/>
    </source>
</evidence>
<dbReference type="Proteomes" id="UP000630097">
    <property type="component" value="Unassembled WGS sequence"/>
</dbReference>
<keyword evidence="4" id="KW-0808">Transferase</keyword>
<dbReference type="EMBL" id="BONV01000011">
    <property type="protein sequence ID" value="GIG79904.1"/>
    <property type="molecule type" value="Genomic_DNA"/>
</dbReference>
<keyword evidence="6 9" id="KW-1133">Transmembrane helix</keyword>
<feature type="transmembrane region" description="Helical" evidence="9">
    <location>
        <begin position="124"/>
        <end position="157"/>
    </location>
</feature>
<dbReference type="PANTHER" id="PTHR33908:SF11">
    <property type="entry name" value="MEMBRANE PROTEIN"/>
    <property type="match status" value="1"/>
</dbReference>
<evidence type="ECO:0000256" key="4">
    <source>
        <dbReference type="ARBA" id="ARBA00022679"/>
    </source>
</evidence>
<organism evidence="10 11">
    <name type="scientific">Planotetraspora kaengkrachanensis</name>
    <dbReference type="NCBI Taxonomy" id="575193"/>
    <lineage>
        <taxon>Bacteria</taxon>
        <taxon>Bacillati</taxon>
        <taxon>Actinomycetota</taxon>
        <taxon>Actinomycetes</taxon>
        <taxon>Streptosporangiales</taxon>
        <taxon>Streptosporangiaceae</taxon>
        <taxon>Planotetraspora</taxon>
    </lineage>
</organism>
<keyword evidence="5 9" id="KW-0812">Transmembrane</keyword>
<dbReference type="GO" id="GO:0005886">
    <property type="term" value="C:plasma membrane"/>
    <property type="evidence" value="ECO:0007669"/>
    <property type="project" value="UniProtKB-SubCell"/>
</dbReference>
<reference evidence="10 11" key="1">
    <citation type="submission" date="2021-01" db="EMBL/GenBank/DDBJ databases">
        <title>Whole genome shotgun sequence of Planotetraspora kaengkrachanensis NBRC 104272.</title>
        <authorList>
            <person name="Komaki H."/>
            <person name="Tamura T."/>
        </authorList>
    </citation>
    <scope>NUCLEOTIDE SEQUENCE [LARGE SCALE GENOMIC DNA]</scope>
    <source>
        <strain evidence="10 11">NBRC 104272</strain>
    </source>
</reference>
<feature type="transmembrane region" description="Helical" evidence="9">
    <location>
        <begin position="98"/>
        <end position="118"/>
    </location>
</feature>
<proteinExistence type="predicted"/>
<evidence type="ECO:0000313" key="10">
    <source>
        <dbReference type="EMBL" id="GIG79904.1"/>
    </source>
</evidence>
<comment type="caution">
    <text evidence="10">The sequence shown here is derived from an EMBL/GenBank/DDBJ whole genome shotgun (WGS) entry which is preliminary data.</text>
</comment>
<sequence>MLGFGPAMWFNDSYDYISVALRPRPHPIRPDGYGFWLLILRPLHSLALVAFTQHLMGIAAGVLIYALLTKKFGIPGWGATLAAAPILFDAYQIQLEQLVMSDAMFILLVVGVITLVLWHRTMPWRVGAVVGVLLALTALTRSIGLPILALVVVYLLIKRTGWKPIVAMIIACALPVGAYMGWFKAVNGQFAMTNSDGVILYMRTSLFADCHEMNLDKRKELELVLLCINTPRDKREPSAQAYLWWDNENQLHVFGSGMKFTPEINANASTFAKKAILSQPGDYLAAVAKDFFRAFRWDRPQFPDYKTYMLYEFRNSFTRELPKWSSYHSTTDKDAEAYENGPAATRVVAPWSDIMIGYQKVVRLPGLVLGLLLLVGLYGVAVRWRQLGGAVLLPWLGGVGLVLAPAATAEFDYRYLLPAAPLACMAAAITIAGLRERRRPGATDPSEPQPADPRPSEPRPADPRPSDPQAVDQQHHDQRPAGSRPAELQHRDQRPGSEAAEATEVTQATETADAAERP</sequence>
<keyword evidence="7 9" id="KW-0472">Membrane</keyword>
<keyword evidence="11" id="KW-1185">Reference proteome</keyword>
<gene>
    <name evidence="10" type="ORF">Pka01_30310</name>
</gene>
<dbReference type="GO" id="GO:0016763">
    <property type="term" value="F:pentosyltransferase activity"/>
    <property type="evidence" value="ECO:0007669"/>
    <property type="project" value="TreeGrafter"/>
</dbReference>
<protein>
    <submittedName>
        <fullName evidence="10">Uncharacterized protein</fullName>
    </submittedName>
</protein>
<keyword evidence="2" id="KW-1003">Cell membrane</keyword>
<feature type="transmembrane region" description="Helical" evidence="9">
    <location>
        <begin position="362"/>
        <end position="380"/>
    </location>
</feature>
<evidence type="ECO:0000256" key="2">
    <source>
        <dbReference type="ARBA" id="ARBA00022475"/>
    </source>
</evidence>
<comment type="subcellular location">
    <subcellularLocation>
        <location evidence="1">Cell membrane</location>
        <topology evidence="1">Multi-pass membrane protein</topology>
    </subcellularLocation>
</comment>
<accession>A0A8J3LXZ3</accession>
<evidence type="ECO:0000256" key="1">
    <source>
        <dbReference type="ARBA" id="ARBA00004651"/>
    </source>
</evidence>
<evidence type="ECO:0000256" key="9">
    <source>
        <dbReference type="SAM" id="Phobius"/>
    </source>
</evidence>
<feature type="transmembrane region" description="Helical" evidence="9">
    <location>
        <begin position="164"/>
        <end position="183"/>
    </location>
</feature>
<keyword evidence="3" id="KW-0328">Glycosyltransferase</keyword>
<dbReference type="PANTHER" id="PTHR33908">
    <property type="entry name" value="MANNOSYLTRANSFERASE YKCB-RELATED"/>
    <property type="match status" value="1"/>
</dbReference>
<dbReference type="InterPro" id="IPR050297">
    <property type="entry name" value="LipidA_mod_glycosyltrf_83"/>
</dbReference>
<dbReference type="AlphaFoldDB" id="A0A8J3LXZ3"/>
<feature type="region of interest" description="Disordered" evidence="8">
    <location>
        <begin position="438"/>
        <end position="518"/>
    </location>
</feature>
<evidence type="ECO:0000256" key="8">
    <source>
        <dbReference type="SAM" id="MobiDB-lite"/>
    </source>
</evidence>
<name>A0A8J3LXZ3_9ACTN</name>